<proteinExistence type="predicted"/>
<dbReference type="EMBL" id="CAUOFW020000557">
    <property type="protein sequence ID" value="CAK9134647.1"/>
    <property type="molecule type" value="Genomic_DNA"/>
</dbReference>
<feature type="region of interest" description="Disordered" evidence="1">
    <location>
        <begin position="58"/>
        <end position="87"/>
    </location>
</feature>
<dbReference type="Proteomes" id="UP001642360">
    <property type="component" value="Unassembled WGS sequence"/>
</dbReference>
<organism evidence="2 3">
    <name type="scientific">Ilex paraguariensis</name>
    <name type="common">yerba mate</name>
    <dbReference type="NCBI Taxonomy" id="185542"/>
    <lineage>
        <taxon>Eukaryota</taxon>
        <taxon>Viridiplantae</taxon>
        <taxon>Streptophyta</taxon>
        <taxon>Embryophyta</taxon>
        <taxon>Tracheophyta</taxon>
        <taxon>Spermatophyta</taxon>
        <taxon>Magnoliopsida</taxon>
        <taxon>eudicotyledons</taxon>
        <taxon>Gunneridae</taxon>
        <taxon>Pentapetalae</taxon>
        <taxon>asterids</taxon>
        <taxon>campanulids</taxon>
        <taxon>Aquifoliales</taxon>
        <taxon>Aquifoliaceae</taxon>
        <taxon>Ilex</taxon>
    </lineage>
</organism>
<comment type="caution">
    <text evidence="2">The sequence shown here is derived from an EMBL/GenBank/DDBJ whole genome shotgun (WGS) entry which is preliminary data.</text>
</comment>
<gene>
    <name evidence="2" type="ORF">ILEXP_LOCUS1580</name>
</gene>
<name>A0ABC8QQH2_9AQUA</name>
<feature type="region of interest" description="Disordered" evidence="1">
    <location>
        <begin position="1"/>
        <end position="39"/>
    </location>
</feature>
<feature type="compositionally biased region" description="Basic and acidic residues" evidence="1">
    <location>
        <begin position="1"/>
        <end position="15"/>
    </location>
</feature>
<keyword evidence="3" id="KW-1185">Reference proteome</keyword>
<feature type="compositionally biased region" description="Polar residues" evidence="1">
    <location>
        <begin position="63"/>
        <end position="86"/>
    </location>
</feature>
<dbReference type="AlphaFoldDB" id="A0ABC8QQH2"/>
<evidence type="ECO:0000256" key="1">
    <source>
        <dbReference type="SAM" id="MobiDB-lite"/>
    </source>
</evidence>
<accession>A0ABC8QQH2</accession>
<evidence type="ECO:0000313" key="2">
    <source>
        <dbReference type="EMBL" id="CAK9134647.1"/>
    </source>
</evidence>
<feature type="non-terminal residue" evidence="2">
    <location>
        <position position="112"/>
    </location>
</feature>
<sequence>MGKAREVTLHSKRDFSSPAWSRNYSGDRLPSAVQAGQTSKRRAREQLWVGSVSLVWAGRGKGSSHSVSQSRNGSLDSSRGPSTTDANDIWRPWIRYELRAPDAAPSSSFPFV</sequence>
<evidence type="ECO:0000313" key="3">
    <source>
        <dbReference type="Proteomes" id="UP001642360"/>
    </source>
</evidence>
<reference evidence="2 3" key="1">
    <citation type="submission" date="2024-02" db="EMBL/GenBank/DDBJ databases">
        <authorList>
            <person name="Vignale AGUSTIN F."/>
            <person name="Sosa J E."/>
            <person name="Modenutti C."/>
        </authorList>
    </citation>
    <scope>NUCLEOTIDE SEQUENCE [LARGE SCALE GENOMIC DNA]</scope>
</reference>
<protein>
    <submittedName>
        <fullName evidence="2">Uncharacterized protein</fullName>
    </submittedName>
</protein>